<proteinExistence type="predicted"/>
<keyword evidence="3 6" id="KW-0812">Transmembrane</keyword>
<evidence type="ECO:0000256" key="4">
    <source>
        <dbReference type="ARBA" id="ARBA00022989"/>
    </source>
</evidence>
<gene>
    <name evidence="8" type="ORF">VV01_01485</name>
</gene>
<evidence type="ECO:0000313" key="8">
    <source>
        <dbReference type="EMBL" id="KNX36120.1"/>
    </source>
</evidence>
<evidence type="ECO:0000256" key="1">
    <source>
        <dbReference type="ARBA" id="ARBA00004651"/>
    </source>
</evidence>
<dbReference type="PANTHER" id="PTHR35007:SF3">
    <property type="entry name" value="POSSIBLE CONSERVED ALANINE RICH MEMBRANE PROTEIN"/>
    <property type="match status" value="1"/>
</dbReference>
<reference evidence="9" key="1">
    <citation type="submission" date="2015-03" db="EMBL/GenBank/DDBJ databases">
        <title>Luteipulveratus halotolerans sp. nov., a novel actinobacterium (Dermacoccaceae) from Sarawak, Malaysia.</title>
        <authorList>
            <person name="Juboi H."/>
            <person name="Basik A."/>
            <person name="Shamsul S.S."/>
            <person name="Arnold P."/>
            <person name="Schmitt E.K."/>
            <person name="Sanglier J.-J."/>
            <person name="Yeo T."/>
        </authorList>
    </citation>
    <scope>NUCLEOTIDE SEQUENCE [LARGE SCALE GENOMIC DNA]</scope>
    <source>
        <strain evidence="9">C296001</strain>
    </source>
</reference>
<evidence type="ECO:0000256" key="5">
    <source>
        <dbReference type="ARBA" id="ARBA00023136"/>
    </source>
</evidence>
<keyword evidence="9" id="KW-1185">Reference proteome</keyword>
<evidence type="ECO:0000259" key="7">
    <source>
        <dbReference type="Pfam" id="PF00482"/>
    </source>
</evidence>
<dbReference type="AlphaFoldDB" id="A0A0L6CEX4"/>
<comment type="caution">
    <text evidence="8">The sequence shown here is derived from an EMBL/GenBank/DDBJ whole genome shotgun (WGS) entry which is preliminary data.</text>
</comment>
<feature type="transmembrane region" description="Helical" evidence="6">
    <location>
        <begin position="112"/>
        <end position="131"/>
    </location>
</feature>
<comment type="subcellular location">
    <subcellularLocation>
        <location evidence="1">Cell membrane</location>
        <topology evidence="1">Multi-pass membrane protein</topology>
    </subcellularLocation>
</comment>
<feature type="transmembrane region" description="Helical" evidence="6">
    <location>
        <begin position="152"/>
        <end position="185"/>
    </location>
</feature>
<keyword evidence="5 6" id="KW-0472">Membrane</keyword>
<keyword evidence="4 6" id="KW-1133">Transmembrane helix</keyword>
<dbReference type="EMBL" id="LAIR01000002">
    <property type="protein sequence ID" value="KNX36120.1"/>
    <property type="molecule type" value="Genomic_DNA"/>
</dbReference>
<feature type="domain" description="Type II secretion system protein GspF" evidence="7">
    <location>
        <begin position="53"/>
        <end position="171"/>
    </location>
</feature>
<dbReference type="Proteomes" id="UP000037397">
    <property type="component" value="Unassembled WGS sequence"/>
</dbReference>
<dbReference type="GO" id="GO:0005886">
    <property type="term" value="C:plasma membrane"/>
    <property type="evidence" value="ECO:0007669"/>
    <property type="project" value="UniProtKB-SubCell"/>
</dbReference>
<protein>
    <recommendedName>
        <fullName evidence="7">Type II secretion system protein GspF domain-containing protein</fullName>
    </recommendedName>
</protein>
<evidence type="ECO:0000313" key="9">
    <source>
        <dbReference type="Proteomes" id="UP000037397"/>
    </source>
</evidence>
<evidence type="ECO:0000256" key="6">
    <source>
        <dbReference type="SAM" id="Phobius"/>
    </source>
</evidence>
<evidence type="ECO:0000256" key="3">
    <source>
        <dbReference type="ARBA" id="ARBA00022692"/>
    </source>
</evidence>
<dbReference type="InterPro" id="IPR018076">
    <property type="entry name" value="T2SS_GspF_dom"/>
</dbReference>
<dbReference type="Pfam" id="PF00482">
    <property type="entry name" value="T2SSF"/>
    <property type="match status" value="1"/>
</dbReference>
<name>A0A0L6CEX4_9MICO</name>
<dbReference type="OrthoDB" id="3267562at2"/>
<sequence length="189" mass="19202">MTAVLGGLVLLAWCLWPGRSTRPVLAGSAPQPTAPPVATATSDEGPLAVAEAMDLLALALGTGAAVVTAVEAVADRAGPVVAVHLRHVAAALRWGVEPTVAWDGLPRVWRPAAQAMALAAIAGVAPGSLLRRAADDVREAERRRLEESAARLSVRIVVPLGLCFLPAFGLLTVIPVVAALASGLLTGGP</sequence>
<evidence type="ECO:0000256" key="2">
    <source>
        <dbReference type="ARBA" id="ARBA00022475"/>
    </source>
</evidence>
<dbReference type="PANTHER" id="PTHR35007">
    <property type="entry name" value="INTEGRAL MEMBRANE PROTEIN-RELATED"/>
    <property type="match status" value="1"/>
</dbReference>
<accession>A0A0L6CEX4</accession>
<dbReference type="STRING" id="1631356.VV01_01485"/>
<keyword evidence="2" id="KW-1003">Cell membrane</keyword>
<organism evidence="8 9">
    <name type="scientific">Luteipulveratus halotolerans</name>
    <dbReference type="NCBI Taxonomy" id="1631356"/>
    <lineage>
        <taxon>Bacteria</taxon>
        <taxon>Bacillati</taxon>
        <taxon>Actinomycetota</taxon>
        <taxon>Actinomycetes</taxon>
        <taxon>Micrococcales</taxon>
        <taxon>Dermacoccaceae</taxon>
        <taxon>Luteipulveratus</taxon>
    </lineage>
</organism>